<feature type="transmembrane region" description="Helical" evidence="1">
    <location>
        <begin position="152"/>
        <end position="172"/>
    </location>
</feature>
<organism evidence="2 3">
    <name type="scientific">Boletus edulis BED1</name>
    <dbReference type="NCBI Taxonomy" id="1328754"/>
    <lineage>
        <taxon>Eukaryota</taxon>
        <taxon>Fungi</taxon>
        <taxon>Dikarya</taxon>
        <taxon>Basidiomycota</taxon>
        <taxon>Agaricomycotina</taxon>
        <taxon>Agaricomycetes</taxon>
        <taxon>Agaricomycetidae</taxon>
        <taxon>Boletales</taxon>
        <taxon>Boletineae</taxon>
        <taxon>Boletaceae</taxon>
        <taxon>Boletoideae</taxon>
        <taxon>Boletus</taxon>
    </lineage>
</organism>
<keyword evidence="3" id="KW-1185">Reference proteome</keyword>
<evidence type="ECO:0000313" key="3">
    <source>
        <dbReference type="Proteomes" id="UP001194468"/>
    </source>
</evidence>
<reference evidence="2" key="1">
    <citation type="submission" date="2019-10" db="EMBL/GenBank/DDBJ databases">
        <authorList>
            <consortium name="DOE Joint Genome Institute"/>
            <person name="Kuo A."/>
            <person name="Miyauchi S."/>
            <person name="Kiss E."/>
            <person name="Drula E."/>
            <person name="Kohler A."/>
            <person name="Sanchez-Garcia M."/>
            <person name="Andreopoulos B."/>
            <person name="Barry K.W."/>
            <person name="Bonito G."/>
            <person name="Buee M."/>
            <person name="Carver A."/>
            <person name="Chen C."/>
            <person name="Cichocki N."/>
            <person name="Clum A."/>
            <person name="Culley D."/>
            <person name="Crous P.W."/>
            <person name="Fauchery L."/>
            <person name="Girlanda M."/>
            <person name="Hayes R."/>
            <person name="Keri Z."/>
            <person name="LaButti K."/>
            <person name="Lipzen A."/>
            <person name="Lombard V."/>
            <person name="Magnuson J."/>
            <person name="Maillard F."/>
            <person name="Morin E."/>
            <person name="Murat C."/>
            <person name="Nolan M."/>
            <person name="Ohm R."/>
            <person name="Pangilinan J."/>
            <person name="Pereira M."/>
            <person name="Perotto S."/>
            <person name="Peter M."/>
            <person name="Riley R."/>
            <person name="Sitrit Y."/>
            <person name="Stielow B."/>
            <person name="Szollosi G."/>
            <person name="Zifcakova L."/>
            <person name="Stursova M."/>
            <person name="Spatafora J.W."/>
            <person name="Tedersoo L."/>
            <person name="Vaario L.-M."/>
            <person name="Yamada A."/>
            <person name="Yan M."/>
            <person name="Wang P."/>
            <person name="Xu J."/>
            <person name="Bruns T."/>
            <person name="Baldrian P."/>
            <person name="Vilgalys R."/>
            <person name="Henrissat B."/>
            <person name="Grigoriev I.V."/>
            <person name="Hibbett D."/>
            <person name="Nagy L.G."/>
            <person name="Martin F.M."/>
        </authorList>
    </citation>
    <scope>NUCLEOTIDE SEQUENCE</scope>
    <source>
        <strain evidence="2">BED1</strain>
    </source>
</reference>
<name>A0AAD4C340_BOLED</name>
<keyword evidence="1" id="KW-0472">Membrane</keyword>
<dbReference type="Proteomes" id="UP001194468">
    <property type="component" value="Unassembled WGS sequence"/>
</dbReference>
<reference evidence="2" key="2">
    <citation type="journal article" date="2020" name="Nat. Commun.">
        <title>Large-scale genome sequencing of mycorrhizal fungi provides insights into the early evolution of symbiotic traits.</title>
        <authorList>
            <person name="Miyauchi S."/>
            <person name="Kiss E."/>
            <person name="Kuo A."/>
            <person name="Drula E."/>
            <person name="Kohler A."/>
            <person name="Sanchez-Garcia M."/>
            <person name="Morin E."/>
            <person name="Andreopoulos B."/>
            <person name="Barry K.W."/>
            <person name="Bonito G."/>
            <person name="Buee M."/>
            <person name="Carver A."/>
            <person name="Chen C."/>
            <person name="Cichocki N."/>
            <person name="Clum A."/>
            <person name="Culley D."/>
            <person name="Crous P.W."/>
            <person name="Fauchery L."/>
            <person name="Girlanda M."/>
            <person name="Hayes R.D."/>
            <person name="Keri Z."/>
            <person name="LaButti K."/>
            <person name="Lipzen A."/>
            <person name="Lombard V."/>
            <person name="Magnuson J."/>
            <person name="Maillard F."/>
            <person name="Murat C."/>
            <person name="Nolan M."/>
            <person name="Ohm R.A."/>
            <person name="Pangilinan J."/>
            <person name="Pereira M.F."/>
            <person name="Perotto S."/>
            <person name="Peter M."/>
            <person name="Pfister S."/>
            <person name="Riley R."/>
            <person name="Sitrit Y."/>
            <person name="Stielow J.B."/>
            <person name="Szollosi G."/>
            <person name="Zifcakova L."/>
            <person name="Stursova M."/>
            <person name="Spatafora J.W."/>
            <person name="Tedersoo L."/>
            <person name="Vaario L.M."/>
            <person name="Yamada A."/>
            <person name="Yan M."/>
            <person name="Wang P."/>
            <person name="Xu J."/>
            <person name="Bruns T."/>
            <person name="Baldrian P."/>
            <person name="Vilgalys R."/>
            <person name="Dunand C."/>
            <person name="Henrissat B."/>
            <person name="Grigoriev I.V."/>
            <person name="Hibbett D."/>
            <person name="Nagy L.G."/>
            <person name="Martin F.M."/>
        </authorList>
    </citation>
    <scope>NUCLEOTIDE SEQUENCE</scope>
    <source>
        <strain evidence="2">BED1</strain>
    </source>
</reference>
<keyword evidence="1" id="KW-1133">Transmembrane helix</keyword>
<sequence>MSTSRRVKATYVRDGLLTETTVSTLYDIRQNRIAEEGRIAREANATRQMRERLVEAAMELGDMGNDFDYGVDDVQANAGSDASSEEEDDDDVEMQFTPRVFSKYFKSAAQAVFTIVVSTLEPVPSAINKHGLLGKTKCLASSPNIWSGNMGIVTLTTWSMMALTMCFMWASWACSVHLNITNCFDPS</sequence>
<protein>
    <submittedName>
        <fullName evidence="2">Uncharacterized protein</fullName>
    </submittedName>
</protein>
<comment type="caution">
    <text evidence="2">The sequence shown here is derived from an EMBL/GenBank/DDBJ whole genome shotgun (WGS) entry which is preliminary data.</text>
</comment>
<accession>A0AAD4C340</accession>
<dbReference type="AlphaFoldDB" id="A0AAD4C340"/>
<evidence type="ECO:0000256" key="1">
    <source>
        <dbReference type="SAM" id="Phobius"/>
    </source>
</evidence>
<gene>
    <name evidence="2" type="ORF">L210DRAFT_3641541</name>
</gene>
<proteinExistence type="predicted"/>
<dbReference type="EMBL" id="WHUW01000004">
    <property type="protein sequence ID" value="KAF8447620.1"/>
    <property type="molecule type" value="Genomic_DNA"/>
</dbReference>
<evidence type="ECO:0000313" key="2">
    <source>
        <dbReference type="EMBL" id="KAF8447620.1"/>
    </source>
</evidence>
<keyword evidence="1" id="KW-0812">Transmembrane</keyword>